<protein>
    <recommendedName>
        <fullName evidence="4">CDT1 Geminin-binding domain-containing protein</fullName>
    </recommendedName>
</protein>
<gene>
    <name evidence="5" type="ORF">SI8410_18021243</name>
</gene>
<feature type="domain" description="CDT1 Geminin-binding" evidence="4">
    <location>
        <begin position="126"/>
        <end position="258"/>
    </location>
</feature>
<dbReference type="CDD" id="cd08674">
    <property type="entry name" value="Cdt1_m"/>
    <property type="match status" value="1"/>
</dbReference>
<dbReference type="SMART" id="SM01075">
    <property type="entry name" value="CDT1"/>
    <property type="match status" value="1"/>
</dbReference>
<evidence type="ECO:0000313" key="6">
    <source>
        <dbReference type="Proteomes" id="UP000663760"/>
    </source>
</evidence>
<dbReference type="GO" id="GO:0070182">
    <property type="term" value="F:DNA polymerase binding"/>
    <property type="evidence" value="ECO:0007669"/>
    <property type="project" value="TreeGrafter"/>
</dbReference>
<dbReference type="GO" id="GO:0071163">
    <property type="term" value="P:DNA replication preinitiation complex assembly"/>
    <property type="evidence" value="ECO:0007669"/>
    <property type="project" value="InterPro"/>
</dbReference>
<keyword evidence="2" id="KW-0131">Cell cycle</keyword>
<dbReference type="EMBL" id="LR746281">
    <property type="protein sequence ID" value="CAA7410565.1"/>
    <property type="molecule type" value="Genomic_DNA"/>
</dbReference>
<dbReference type="InterPro" id="IPR045173">
    <property type="entry name" value="Cdt1"/>
</dbReference>
<feature type="region of interest" description="Disordered" evidence="3">
    <location>
        <begin position="414"/>
        <end position="442"/>
    </location>
</feature>
<dbReference type="GO" id="GO:0005634">
    <property type="term" value="C:nucleus"/>
    <property type="evidence" value="ECO:0007669"/>
    <property type="project" value="TreeGrafter"/>
</dbReference>
<evidence type="ECO:0000259" key="4">
    <source>
        <dbReference type="SMART" id="SM01075"/>
    </source>
</evidence>
<proteinExistence type="inferred from homology"/>
<feature type="region of interest" description="Disordered" evidence="3">
    <location>
        <begin position="262"/>
        <end position="307"/>
    </location>
</feature>
<dbReference type="InterPro" id="IPR032054">
    <property type="entry name" value="Cdt1_C"/>
</dbReference>
<feature type="compositionally biased region" description="Polar residues" evidence="3">
    <location>
        <begin position="288"/>
        <end position="300"/>
    </location>
</feature>
<evidence type="ECO:0000313" key="5">
    <source>
        <dbReference type="EMBL" id="CAA7410565.1"/>
    </source>
</evidence>
<comment type="similarity">
    <text evidence="1">Belongs to the Cdt1 family.</text>
</comment>
<dbReference type="GO" id="GO:0000278">
    <property type="term" value="P:mitotic cell cycle"/>
    <property type="evidence" value="ECO:0007669"/>
    <property type="project" value="TreeGrafter"/>
</dbReference>
<feature type="region of interest" description="Disordered" evidence="3">
    <location>
        <begin position="1"/>
        <end position="58"/>
    </location>
</feature>
<dbReference type="InterPro" id="IPR014939">
    <property type="entry name" value="CDT1_Gemini-bd-like"/>
</dbReference>
<dbReference type="InterPro" id="IPR038090">
    <property type="entry name" value="Cdt1_C_WH_dom_sf"/>
</dbReference>
<accession>A0A7I8LML9</accession>
<evidence type="ECO:0000256" key="2">
    <source>
        <dbReference type="ARBA" id="ARBA00023306"/>
    </source>
</evidence>
<dbReference type="Pfam" id="PF08839">
    <property type="entry name" value="CDT1"/>
    <property type="match status" value="1"/>
</dbReference>
<dbReference type="InterPro" id="IPR036390">
    <property type="entry name" value="WH_DNA-bd_sf"/>
</dbReference>
<dbReference type="Proteomes" id="UP000663760">
    <property type="component" value="Chromosome 18"/>
</dbReference>
<feature type="region of interest" description="Disordered" evidence="3">
    <location>
        <begin position="325"/>
        <end position="394"/>
    </location>
</feature>
<dbReference type="GO" id="GO:0003677">
    <property type="term" value="F:DNA binding"/>
    <property type="evidence" value="ECO:0007669"/>
    <property type="project" value="InterPro"/>
</dbReference>
<dbReference type="PANTHER" id="PTHR28637">
    <property type="entry name" value="DNA REPLICATION FACTOR CDT1"/>
    <property type="match status" value="1"/>
</dbReference>
<sequence>MDLVSSGRASERGKSSSSTPEKAFSPSAAAAAAAAAASSTTKSSISEEIVTPEKPAELPRRIRNRGVAFSVKEVRKVAASLQQPHGVSPNRTEKSRTLRSAEKDAAFGSIAESVQKRLPSKPVPRLTETCEILLEFFNSLTSSIRLLRLKGYLSSFSKISPQVESLTNRRFSHGHLAQLKYILPEAICIKKILTHDEPTSCIKPDLQVVLQIDAFEDGNEQKKRSGYHKLSQVFRSRLVEFSKEHPDGEDVPEAELPEPFNHTRGIILSPSPTDSIPVKTSRGDLPFVSSSQEQPATQVPSHIPGSFRRHFSRKDCLSGQENNLLTRFADGPSPATPPTTRSQSALPNSSPRPPISRSSSSPISTDTQLPPESSGKVQTSAEEPARTGDCPAKCVDDLEGTPVKLMSTPKMLMTATPQLQTPRRDQPGDGERSNALKSHRRPTRTKLFHTPVKRAIPQEEETEVADESVLHFLPKALLQSVREKEKRTREEQEAGMAASKRRRNMLSCLPRLFNTVLLLFQSAKCSVITRQELIHKIISSQCEIVDRREVEEQLGLLQELVPDWISGKTASSGDFLFCVNKTSDTEALRRRLAEAE</sequence>
<evidence type="ECO:0000256" key="1">
    <source>
        <dbReference type="ARBA" id="ARBA00008356"/>
    </source>
</evidence>
<feature type="compositionally biased region" description="Low complexity" evidence="3">
    <location>
        <begin position="355"/>
        <end position="364"/>
    </location>
</feature>
<evidence type="ECO:0000256" key="3">
    <source>
        <dbReference type="SAM" id="MobiDB-lite"/>
    </source>
</evidence>
<dbReference type="SUPFAM" id="SSF46785">
    <property type="entry name" value="Winged helix' DNA-binding domain"/>
    <property type="match status" value="1"/>
</dbReference>
<dbReference type="GO" id="GO:0030174">
    <property type="term" value="P:regulation of DNA-templated DNA replication initiation"/>
    <property type="evidence" value="ECO:0007669"/>
    <property type="project" value="InterPro"/>
</dbReference>
<feature type="compositionally biased region" description="Basic and acidic residues" evidence="3">
    <location>
        <begin position="422"/>
        <end position="434"/>
    </location>
</feature>
<dbReference type="OrthoDB" id="341730at2759"/>
<name>A0A7I8LML9_SPIIN</name>
<dbReference type="AlphaFoldDB" id="A0A7I8LML9"/>
<dbReference type="Pfam" id="PF16679">
    <property type="entry name" value="CDT1_C"/>
    <property type="match status" value="1"/>
</dbReference>
<organism evidence="5 6">
    <name type="scientific">Spirodela intermedia</name>
    <name type="common">Intermediate duckweed</name>
    <dbReference type="NCBI Taxonomy" id="51605"/>
    <lineage>
        <taxon>Eukaryota</taxon>
        <taxon>Viridiplantae</taxon>
        <taxon>Streptophyta</taxon>
        <taxon>Embryophyta</taxon>
        <taxon>Tracheophyta</taxon>
        <taxon>Spermatophyta</taxon>
        <taxon>Magnoliopsida</taxon>
        <taxon>Liliopsida</taxon>
        <taxon>Araceae</taxon>
        <taxon>Lemnoideae</taxon>
        <taxon>Spirodela</taxon>
    </lineage>
</organism>
<feature type="compositionally biased region" description="Low complexity" evidence="3">
    <location>
        <begin position="27"/>
        <end position="39"/>
    </location>
</feature>
<dbReference type="Gene3D" id="1.10.10.1420">
    <property type="entry name" value="DNA replication factor Cdt1, C-terminal WH domain"/>
    <property type="match status" value="1"/>
</dbReference>
<feature type="compositionally biased region" description="Polar residues" evidence="3">
    <location>
        <begin position="365"/>
        <end position="381"/>
    </location>
</feature>
<dbReference type="CDD" id="cd08767">
    <property type="entry name" value="Cdt1_c"/>
    <property type="match status" value="1"/>
</dbReference>
<feature type="compositionally biased region" description="Polar residues" evidence="3">
    <location>
        <begin position="338"/>
        <end position="348"/>
    </location>
</feature>
<dbReference type="GO" id="GO:0000076">
    <property type="term" value="P:DNA replication checkpoint signaling"/>
    <property type="evidence" value="ECO:0007669"/>
    <property type="project" value="TreeGrafter"/>
</dbReference>
<keyword evidence="6" id="KW-1185">Reference proteome</keyword>
<dbReference type="PANTHER" id="PTHR28637:SF1">
    <property type="entry name" value="DNA REPLICATION FACTOR CDT1"/>
    <property type="match status" value="1"/>
</dbReference>
<reference evidence="5" key="1">
    <citation type="submission" date="2020-02" db="EMBL/GenBank/DDBJ databases">
        <authorList>
            <person name="Scholz U."/>
            <person name="Mascher M."/>
            <person name="Fiebig A."/>
        </authorList>
    </citation>
    <scope>NUCLEOTIDE SEQUENCE</scope>
</reference>
<dbReference type="FunFam" id="1.10.10.1420:FF:000003">
    <property type="entry name" value="CDT1-like protein a chloroplastic"/>
    <property type="match status" value="1"/>
</dbReference>